<dbReference type="InterPro" id="IPR002730">
    <property type="entry name" value="Rpp29/RNP1"/>
</dbReference>
<feature type="region of interest" description="Disordered" evidence="4">
    <location>
        <begin position="45"/>
        <end position="74"/>
    </location>
</feature>
<feature type="compositionally biased region" description="Low complexity" evidence="4">
    <location>
        <begin position="45"/>
        <end position="62"/>
    </location>
</feature>
<dbReference type="SMART" id="SM00538">
    <property type="entry name" value="POP4"/>
    <property type="match status" value="1"/>
</dbReference>
<evidence type="ECO:0000313" key="5">
    <source>
        <dbReference type="EMBL" id="CAK9440087.1"/>
    </source>
</evidence>
<comment type="subcellular location">
    <subcellularLocation>
        <location evidence="1">Nucleus</location>
    </subcellularLocation>
</comment>
<dbReference type="Proteomes" id="UP001497383">
    <property type="component" value="Chromosome 5"/>
</dbReference>
<comment type="similarity">
    <text evidence="2">Belongs to the eukaryotic/archaeal RNase P protein component 1 family.</text>
</comment>
<dbReference type="InterPro" id="IPR016848">
    <property type="entry name" value="RNase_P/MRP_Rpp29-subunit"/>
</dbReference>
<reference evidence="5 6" key="1">
    <citation type="submission" date="2024-03" db="EMBL/GenBank/DDBJ databases">
        <authorList>
            <person name="Brejova B."/>
        </authorList>
    </citation>
    <scope>NUCLEOTIDE SEQUENCE [LARGE SCALE GENOMIC DNA]</scope>
    <source>
        <strain evidence="5 6">CBS 14171</strain>
    </source>
</reference>
<dbReference type="RefSeq" id="XP_066831125.1">
    <property type="nucleotide sequence ID" value="XM_066974380.1"/>
</dbReference>
<gene>
    <name evidence="5" type="ORF">LODBEIA_P41870</name>
</gene>
<keyword evidence="6" id="KW-1185">Reference proteome</keyword>
<organism evidence="5 6">
    <name type="scientific">Lodderomyces beijingensis</name>
    <dbReference type="NCBI Taxonomy" id="1775926"/>
    <lineage>
        <taxon>Eukaryota</taxon>
        <taxon>Fungi</taxon>
        <taxon>Dikarya</taxon>
        <taxon>Ascomycota</taxon>
        <taxon>Saccharomycotina</taxon>
        <taxon>Pichiomycetes</taxon>
        <taxon>Debaryomycetaceae</taxon>
        <taxon>Candida/Lodderomyces clade</taxon>
        <taxon>Lodderomyces</taxon>
    </lineage>
</organism>
<protein>
    <recommendedName>
        <fullName evidence="3">Ribonuclease P protein subunit</fullName>
    </recommendedName>
</protein>
<proteinExistence type="inferred from homology"/>
<dbReference type="GeneID" id="92209383"/>
<dbReference type="SUPFAM" id="SSF101744">
    <property type="entry name" value="Rof/RNase P subunit-like"/>
    <property type="match status" value="1"/>
</dbReference>
<dbReference type="PIRSF" id="PIRSF027081">
    <property type="entry name" value="RNase_P/MRP_p29_subunit"/>
    <property type="match status" value="1"/>
</dbReference>
<dbReference type="Gene3D" id="2.30.30.210">
    <property type="entry name" value="Ribonuclease P/MRP, subunit p29"/>
    <property type="match status" value="1"/>
</dbReference>
<dbReference type="PANTHER" id="PTHR13348:SF0">
    <property type="entry name" value="RIBONUCLEASE P PROTEIN SUBUNIT P29"/>
    <property type="match status" value="1"/>
</dbReference>
<name>A0ABP0ZQK4_9ASCO</name>
<keyword evidence="3" id="KW-0539">Nucleus</keyword>
<dbReference type="InterPro" id="IPR023534">
    <property type="entry name" value="Rof/RNase_P-like"/>
</dbReference>
<accession>A0ABP0ZQK4</accession>
<dbReference type="InterPro" id="IPR036980">
    <property type="entry name" value="RNase_P/MRP_Rpp29_sf"/>
</dbReference>
<evidence type="ECO:0000256" key="1">
    <source>
        <dbReference type="ARBA" id="ARBA00004123"/>
    </source>
</evidence>
<dbReference type="EMBL" id="OZ022409">
    <property type="protein sequence ID" value="CAK9440087.1"/>
    <property type="molecule type" value="Genomic_DNA"/>
</dbReference>
<evidence type="ECO:0000313" key="6">
    <source>
        <dbReference type="Proteomes" id="UP001497383"/>
    </source>
</evidence>
<evidence type="ECO:0000256" key="3">
    <source>
        <dbReference type="PIRNR" id="PIRNR027081"/>
    </source>
</evidence>
<evidence type="ECO:0000256" key="2">
    <source>
        <dbReference type="ARBA" id="ARBA00006181"/>
    </source>
</evidence>
<keyword evidence="3" id="KW-0819">tRNA processing</keyword>
<evidence type="ECO:0000256" key="4">
    <source>
        <dbReference type="SAM" id="MobiDB-lite"/>
    </source>
</evidence>
<sequence>MTSTNKLEKQILTRCYDSQAEILAILESRYSTTGTQKPHIFFKKTSTTNTTPSTLKQTTTTIKRQDVSSQRRKTTRTEVKSYITATLKSQRKLIKKIQANRNLAVEEYLHRYNIPKFEHFLEMNHLWHQYMQSLLSLSSSGASSSLSIPSQSILPKLASADFNGCLVSVIQSRNTNLVGIRGIVVWDAQHSFILVCPRGEESREWNAGVARGDISAGDIVGGLKIVPKKHTLFAFDVVLPCDDGAGDGDGVGDGEVESLGFTILGSRFELRSVDRAARKFKNHAVDDIL</sequence>
<dbReference type="Pfam" id="PF01868">
    <property type="entry name" value="RNase_P-MRP_p29"/>
    <property type="match status" value="1"/>
</dbReference>
<dbReference type="PANTHER" id="PTHR13348">
    <property type="entry name" value="RIBONUCLEASE P SUBUNIT P29"/>
    <property type="match status" value="1"/>
</dbReference>